<dbReference type="AlphaFoldDB" id="A0A3M0GFQ0"/>
<evidence type="ECO:0000256" key="5">
    <source>
        <dbReference type="ARBA" id="ARBA00022741"/>
    </source>
</evidence>
<dbReference type="Gene3D" id="1.20.5.1930">
    <property type="match status" value="1"/>
</dbReference>
<evidence type="ECO:0000313" key="14">
    <source>
        <dbReference type="Proteomes" id="UP000270649"/>
    </source>
</evidence>
<evidence type="ECO:0000313" key="13">
    <source>
        <dbReference type="EMBL" id="RMB63128.1"/>
    </source>
</evidence>
<dbReference type="GO" id="GO:0005524">
    <property type="term" value="F:ATP binding"/>
    <property type="evidence" value="ECO:0007669"/>
    <property type="project" value="UniProtKB-KW"/>
</dbReference>
<dbReference type="OrthoDB" id="5242012at2"/>
<organism evidence="13 14">
    <name type="scientific">Corynebacterium macginleyi</name>
    <dbReference type="NCBI Taxonomy" id="38290"/>
    <lineage>
        <taxon>Bacteria</taxon>
        <taxon>Bacillati</taxon>
        <taxon>Actinomycetota</taxon>
        <taxon>Actinomycetes</taxon>
        <taxon>Mycobacteriales</taxon>
        <taxon>Corynebacteriaceae</taxon>
        <taxon>Corynebacterium</taxon>
    </lineage>
</organism>
<evidence type="ECO:0000256" key="9">
    <source>
        <dbReference type="SAM" id="MobiDB-lite"/>
    </source>
</evidence>
<protein>
    <recommendedName>
        <fullName evidence="2">histidine kinase</fullName>
        <ecNumber evidence="2">2.7.13.3</ecNumber>
    </recommendedName>
</protein>
<name>A0A3M0GFQ0_9CORY</name>
<dbReference type="GO" id="GO:0046983">
    <property type="term" value="F:protein dimerization activity"/>
    <property type="evidence" value="ECO:0007669"/>
    <property type="project" value="InterPro"/>
</dbReference>
<dbReference type="SUPFAM" id="SSF55874">
    <property type="entry name" value="ATPase domain of HSP90 chaperone/DNA topoisomerase II/histidine kinase"/>
    <property type="match status" value="1"/>
</dbReference>
<dbReference type="Proteomes" id="UP000270649">
    <property type="component" value="Unassembled WGS sequence"/>
</dbReference>
<dbReference type="PANTHER" id="PTHR24421:SF10">
    <property type="entry name" value="NITRATE_NITRITE SENSOR PROTEIN NARQ"/>
    <property type="match status" value="1"/>
</dbReference>
<keyword evidence="10" id="KW-0472">Membrane</keyword>
<sequence>MRTVKANAWSLVLGVLALPGLVVSVLMLPWIPLVARAAEFIGRCGARWMGVDIPPRRANRWFDWQQFYHLLLQLLICVACFANWVFVGFVAGVLVTAPFIPQAEFNVGEWTTDNRPLIFVVCWLAATVLFVLLVVLNRLLVKASISLTWLALSPSAQELAASRATLIDAFSGERRRIERELHDGPQQYLTALKLNLAAAKLQAPPEAQQVLADAEHNATHALSALRATVRGIAPQVLFDDGLIPALDELLAHSGLDAELHVDGAERSIEETTALLAYHTVAEALTNASTHGGATAATVSISFGDDLRLSVHDNGTGDLSEGGVPSASGPAHSRVGTGTRADTGGEATSAKTTGATAGTGLAGLHERAAALGGSVDFFPAHTEGQGATLTMSLPLKEAR</sequence>
<evidence type="ECO:0000256" key="2">
    <source>
        <dbReference type="ARBA" id="ARBA00012438"/>
    </source>
</evidence>
<evidence type="ECO:0000256" key="6">
    <source>
        <dbReference type="ARBA" id="ARBA00022777"/>
    </source>
</evidence>
<dbReference type="PANTHER" id="PTHR24421">
    <property type="entry name" value="NITRATE/NITRITE SENSOR PROTEIN NARX-RELATED"/>
    <property type="match status" value="1"/>
</dbReference>
<keyword evidence="8" id="KW-0902">Two-component regulatory system</keyword>
<dbReference type="Pfam" id="PF02518">
    <property type="entry name" value="HATPase_c"/>
    <property type="match status" value="1"/>
</dbReference>
<evidence type="ECO:0000256" key="1">
    <source>
        <dbReference type="ARBA" id="ARBA00000085"/>
    </source>
</evidence>
<feature type="transmembrane region" description="Helical" evidence="10">
    <location>
        <begin position="117"/>
        <end position="136"/>
    </location>
</feature>
<dbReference type="CDD" id="cd16917">
    <property type="entry name" value="HATPase_UhpB-NarQ-NarX-like"/>
    <property type="match status" value="1"/>
</dbReference>
<dbReference type="InterPro" id="IPR050482">
    <property type="entry name" value="Sensor_HK_TwoCompSys"/>
</dbReference>
<dbReference type="Pfam" id="PF07730">
    <property type="entry name" value="HisKA_3"/>
    <property type="match status" value="1"/>
</dbReference>
<dbReference type="InterPro" id="IPR036890">
    <property type="entry name" value="HATPase_C_sf"/>
</dbReference>
<feature type="domain" description="Histidine kinase/HSP90-like ATPase" evidence="11">
    <location>
        <begin position="275"/>
        <end position="395"/>
    </location>
</feature>
<keyword evidence="4" id="KW-0808">Transferase</keyword>
<dbReference type="InterPro" id="IPR003594">
    <property type="entry name" value="HATPase_dom"/>
</dbReference>
<keyword evidence="5" id="KW-0547">Nucleotide-binding</keyword>
<dbReference type="EMBL" id="REGC01000003">
    <property type="protein sequence ID" value="RMB63128.1"/>
    <property type="molecule type" value="Genomic_DNA"/>
</dbReference>
<keyword evidence="7" id="KW-0067">ATP-binding</keyword>
<keyword evidence="3" id="KW-0597">Phosphoprotein</keyword>
<dbReference type="EC" id="2.7.13.3" evidence="2"/>
<evidence type="ECO:0000256" key="3">
    <source>
        <dbReference type="ARBA" id="ARBA00022553"/>
    </source>
</evidence>
<comment type="caution">
    <text evidence="13">The sequence shown here is derived from an EMBL/GenBank/DDBJ whole genome shotgun (WGS) entry which is preliminary data.</text>
</comment>
<dbReference type="GO" id="GO:0000155">
    <property type="term" value="F:phosphorelay sensor kinase activity"/>
    <property type="evidence" value="ECO:0007669"/>
    <property type="project" value="InterPro"/>
</dbReference>
<gene>
    <name evidence="13" type="ORF">D9543_03855</name>
</gene>
<evidence type="ECO:0000259" key="12">
    <source>
        <dbReference type="Pfam" id="PF07730"/>
    </source>
</evidence>
<evidence type="ECO:0000256" key="7">
    <source>
        <dbReference type="ARBA" id="ARBA00022840"/>
    </source>
</evidence>
<dbReference type="InterPro" id="IPR011712">
    <property type="entry name" value="Sig_transdc_His_kin_sub3_dim/P"/>
</dbReference>
<dbReference type="GeneID" id="92745452"/>
<proteinExistence type="predicted"/>
<dbReference type="Gene3D" id="3.30.565.10">
    <property type="entry name" value="Histidine kinase-like ATPase, C-terminal domain"/>
    <property type="match status" value="1"/>
</dbReference>
<keyword evidence="6 13" id="KW-0418">Kinase</keyword>
<keyword evidence="10" id="KW-0812">Transmembrane</keyword>
<dbReference type="GO" id="GO:0016020">
    <property type="term" value="C:membrane"/>
    <property type="evidence" value="ECO:0007669"/>
    <property type="project" value="InterPro"/>
</dbReference>
<feature type="domain" description="Signal transduction histidine kinase subgroup 3 dimerisation and phosphoacceptor" evidence="12">
    <location>
        <begin position="173"/>
        <end position="236"/>
    </location>
</feature>
<feature type="transmembrane region" description="Helical" evidence="10">
    <location>
        <begin position="6"/>
        <end position="31"/>
    </location>
</feature>
<feature type="compositionally biased region" description="Low complexity" evidence="9">
    <location>
        <begin position="343"/>
        <end position="356"/>
    </location>
</feature>
<feature type="transmembrane region" description="Helical" evidence="10">
    <location>
        <begin position="70"/>
        <end position="97"/>
    </location>
</feature>
<feature type="region of interest" description="Disordered" evidence="9">
    <location>
        <begin position="312"/>
        <end position="356"/>
    </location>
</feature>
<reference evidence="13 14" key="1">
    <citation type="submission" date="2018-10" db="EMBL/GenBank/DDBJ databases">
        <title>Corynebacterium macginleyi genome sequencing and assembly of the type strain and two clinical samples.</title>
        <authorList>
            <person name="Bernier A.-M."/>
            <person name="Bernard K."/>
        </authorList>
    </citation>
    <scope>NUCLEOTIDE SEQUENCE [LARGE SCALE GENOMIC DNA]</scope>
    <source>
        <strain evidence="13 14">NML 120205</strain>
    </source>
</reference>
<keyword evidence="10" id="KW-1133">Transmembrane helix</keyword>
<dbReference type="RefSeq" id="WP_121910575.1">
    <property type="nucleotide sequence ID" value="NZ_CP069516.1"/>
</dbReference>
<evidence type="ECO:0000256" key="4">
    <source>
        <dbReference type="ARBA" id="ARBA00022679"/>
    </source>
</evidence>
<comment type="catalytic activity">
    <reaction evidence="1">
        <text>ATP + protein L-histidine = ADP + protein N-phospho-L-histidine.</text>
        <dbReference type="EC" id="2.7.13.3"/>
    </reaction>
</comment>
<accession>A0A3M0GFQ0</accession>
<evidence type="ECO:0000259" key="11">
    <source>
        <dbReference type="Pfam" id="PF02518"/>
    </source>
</evidence>
<evidence type="ECO:0000256" key="8">
    <source>
        <dbReference type="ARBA" id="ARBA00023012"/>
    </source>
</evidence>
<evidence type="ECO:0000256" key="10">
    <source>
        <dbReference type="SAM" id="Phobius"/>
    </source>
</evidence>